<keyword evidence="1" id="KW-0472">Membrane</keyword>
<evidence type="ECO:0000313" key="2">
    <source>
        <dbReference type="EMBL" id="CAL8071191.1"/>
    </source>
</evidence>
<evidence type="ECO:0000256" key="1">
    <source>
        <dbReference type="SAM" id="Phobius"/>
    </source>
</evidence>
<organism evidence="2 3">
    <name type="scientific">Orchesella dallaii</name>
    <dbReference type="NCBI Taxonomy" id="48710"/>
    <lineage>
        <taxon>Eukaryota</taxon>
        <taxon>Metazoa</taxon>
        <taxon>Ecdysozoa</taxon>
        <taxon>Arthropoda</taxon>
        <taxon>Hexapoda</taxon>
        <taxon>Collembola</taxon>
        <taxon>Entomobryomorpha</taxon>
        <taxon>Entomobryoidea</taxon>
        <taxon>Orchesellidae</taxon>
        <taxon>Orchesellinae</taxon>
        <taxon>Orchesella</taxon>
    </lineage>
</organism>
<feature type="transmembrane region" description="Helical" evidence="1">
    <location>
        <begin position="137"/>
        <end position="157"/>
    </location>
</feature>
<keyword evidence="3" id="KW-1185">Reference proteome</keyword>
<keyword evidence="1" id="KW-1133">Transmembrane helix</keyword>
<feature type="transmembrane region" description="Helical" evidence="1">
    <location>
        <begin position="62"/>
        <end position="83"/>
    </location>
</feature>
<comment type="caution">
    <text evidence="2">The sequence shown here is derived from an EMBL/GenBank/DDBJ whole genome shotgun (WGS) entry which is preliminary data.</text>
</comment>
<evidence type="ECO:0000313" key="3">
    <source>
        <dbReference type="Proteomes" id="UP001642540"/>
    </source>
</evidence>
<feature type="transmembrane region" description="Helical" evidence="1">
    <location>
        <begin position="31"/>
        <end position="55"/>
    </location>
</feature>
<proteinExistence type="predicted"/>
<dbReference type="EMBL" id="CAXLJM020000004">
    <property type="protein sequence ID" value="CAL8071191.1"/>
    <property type="molecule type" value="Genomic_DNA"/>
</dbReference>
<protein>
    <recommendedName>
        <fullName evidence="4">Gustatory receptor</fullName>
    </recommendedName>
</protein>
<feature type="transmembrane region" description="Helical" evidence="1">
    <location>
        <begin position="260"/>
        <end position="288"/>
    </location>
</feature>
<keyword evidence="1" id="KW-0812">Transmembrane</keyword>
<feature type="transmembrane region" description="Helical" evidence="1">
    <location>
        <begin position="300"/>
        <end position="321"/>
    </location>
</feature>
<evidence type="ECO:0008006" key="4">
    <source>
        <dbReference type="Google" id="ProtNLM"/>
    </source>
</evidence>
<accession>A0ABP1PTD8</accession>
<dbReference type="Proteomes" id="UP001642540">
    <property type="component" value="Unassembled WGS sequence"/>
</dbReference>
<reference evidence="2 3" key="1">
    <citation type="submission" date="2024-08" db="EMBL/GenBank/DDBJ databases">
        <authorList>
            <person name="Cucini C."/>
            <person name="Frati F."/>
        </authorList>
    </citation>
    <scope>NUCLEOTIDE SEQUENCE [LARGE SCALE GENOMIC DNA]</scope>
</reference>
<sequence length="398" mass="45905">MGHNVRVILLQFEWDESSGKLSSIQGSKLKFLIWLVMTFGVVCIVSCGSCLYVIFKFNRIPGSISFGMASLSAILFIIGSIVWTTSISLLPHVDQLVCAFNNVLKLNTQLQNSYKRFRIHDDDRYFRSDKMWRTLSWILRIMAVIFFTIPVIFIPAVTTMKKGGTTFSATFRDLFPHSLCHADNIPCLYLRAVMLRVLRVIMTILSVTQCCNFFSLIFIIIVTFIECFYTSTQMLYIMLRMQGIPVIYRYYRALQITLQMFNKACSVLVLLLLGLGFFLTVCCTVASVSAVDRIPFRIYWMFPLVDAIFIVAIQISLPLAVQLDEKSRFVCEEMIKQKVNVLSNERLLIAKRMKKALRPLQYRCGQFFVIKISTKRDYYASILDWTINTLLSFEEAGW</sequence>
<gene>
    <name evidence="2" type="ORF">ODALV1_LOCUS1605</name>
</gene>
<name>A0ABP1PTD8_9HEXA</name>